<feature type="transmembrane region" description="Helical" evidence="1">
    <location>
        <begin position="52"/>
        <end position="77"/>
    </location>
</feature>
<reference evidence="2 3" key="1">
    <citation type="submission" date="2019-06" db="EMBL/GenBank/DDBJ databases">
        <title>Whole genome shotgun sequence of Brevibacillus parabrevis NBRC 12334.</title>
        <authorList>
            <person name="Hosoyama A."/>
            <person name="Uohara A."/>
            <person name="Ohji S."/>
            <person name="Ichikawa N."/>
        </authorList>
    </citation>
    <scope>NUCLEOTIDE SEQUENCE [LARGE SCALE GENOMIC DNA]</scope>
    <source>
        <strain evidence="2 3">NBRC 12334</strain>
    </source>
</reference>
<keyword evidence="1" id="KW-0472">Membrane</keyword>
<dbReference type="RefSeq" id="WP_122963712.1">
    <property type="nucleotide sequence ID" value="NZ_BJMH01000013.1"/>
</dbReference>
<feature type="transmembrane region" description="Helical" evidence="1">
    <location>
        <begin position="222"/>
        <end position="242"/>
    </location>
</feature>
<keyword evidence="1" id="KW-1133">Transmembrane helix</keyword>
<comment type="caution">
    <text evidence="2">The sequence shown here is derived from an EMBL/GenBank/DDBJ whole genome shotgun (WGS) entry which is preliminary data.</text>
</comment>
<feature type="transmembrane region" description="Helical" evidence="1">
    <location>
        <begin position="98"/>
        <end position="124"/>
    </location>
</feature>
<accession>A0A4Y3PSR9</accession>
<sequence>MRKALSLEFYKLRRKYVLPMALLFLTVELVWALIAVSMSFERNRDSAGWEVIVAMLSTMNGLFLPLLSAIVVSRICDMEHKGNTWRLLRSMAVQPGKLYAAKYACAGLIMLGVCLCQLLAIAVFGVQSGYLTSVPLVLLARFLFGTLVTTLVVLALQQWISTVVKNQAFALCLGMLGGFLGMVGDLFPEAARRVFVWAYYTGLSPVTQQYASEKMQFVVREAGPISSAAAVLLAVAALLFLMGRRHASRLEG</sequence>
<proteinExistence type="predicted"/>
<keyword evidence="1" id="KW-0812">Transmembrane</keyword>
<dbReference type="Proteomes" id="UP000316882">
    <property type="component" value="Unassembled WGS sequence"/>
</dbReference>
<evidence type="ECO:0000256" key="1">
    <source>
        <dbReference type="SAM" id="Phobius"/>
    </source>
</evidence>
<keyword evidence="3" id="KW-1185">Reference proteome</keyword>
<evidence type="ECO:0000313" key="2">
    <source>
        <dbReference type="EMBL" id="GEB33381.1"/>
    </source>
</evidence>
<organism evidence="2 3">
    <name type="scientific">Brevibacillus parabrevis</name>
    <dbReference type="NCBI Taxonomy" id="54914"/>
    <lineage>
        <taxon>Bacteria</taxon>
        <taxon>Bacillati</taxon>
        <taxon>Bacillota</taxon>
        <taxon>Bacilli</taxon>
        <taxon>Bacillales</taxon>
        <taxon>Paenibacillaceae</taxon>
        <taxon>Brevibacillus</taxon>
    </lineage>
</organism>
<dbReference type="EMBL" id="BJMH01000013">
    <property type="protein sequence ID" value="GEB33381.1"/>
    <property type="molecule type" value="Genomic_DNA"/>
</dbReference>
<feature type="transmembrane region" description="Helical" evidence="1">
    <location>
        <begin position="21"/>
        <end position="40"/>
    </location>
</feature>
<feature type="transmembrane region" description="Helical" evidence="1">
    <location>
        <begin position="136"/>
        <end position="156"/>
    </location>
</feature>
<protein>
    <submittedName>
        <fullName evidence="2">Multidrug ABC transporter permease</fullName>
    </submittedName>
</protein>
<name>A0A4Y3PSR9_BREPA</name>
<feature type="transmembrane region" description="Helical" evidence="1">
    <location>
        <begin position="168"/>
        <end position="187"/>
    </location>
</feature>
<gene>
    <name evidence="2" type="primary">cdd3</name>
    <name evidence="2" type="ORF">BPA01_29610</name>
</gene>
<dbReference type="Pfam" id="PF12730">
    <property type="entry name" value="ABC2_membrane_4"/>
    <property type="match status" value="1"/>
</dbReference>
<dbReference type="AlphaFoldDB" id="A0A4Y3PSR9"/>
<dbReference type="CDD" id="cd21809">
    <property type="entry name" value="ABC-2_lan_permease-like"/>
    <property type="match status" value="1"/>
</dbReference>
<evidence type="ECO:0000313" key="3">
    <source>
        <dbReference type="Proteomes" id="UP000316882"/>
    </source>
</evidence>